<reference evidence="2 3" key="1">
    <citation type="submission" date="2020-04" db="EMBL/GenBank/DDBJ databases">
        <title>Flammeovirga sp. SR4, a novel species isolated from seawater.</title>
        <authorList>
            <person name="Wang X."/>
        </authorList>
    </citation>
    <scope>NUCLEOTIDE SEQUENCE [LARGE SCALE GENOMIC DNA]</scope>
    <source>
        <strain evidence="2 3">SR4</strain>
    </source>
</reference>
<evidence type="ECO:0000313" key="3">
    <source>
        <dbReference type="Proteomes" id="UP000585050"/>
    </source>
</evidence>
<keyword evidence="3" id="KW-1185">Reference proteome</keyword>
<organism evidence="2 3">
    <name type="scientific">Flammeovirga agarivorans</name>
    <dbReference type="NCBI Taxonomy" id="2726742"/>
    <lineage>
        <taxon>Bacteria</taxon>
        <taxon>Pseudomonadati</taxon>
        <taxon>Bacteroidota</taxon>
        <taxon>Cytophagia</taxon>
        <taxon>Cytophagales</taxon>
        <taxon>Flammeovirgaceae</taxon>
        <taxon>Flammeovirga</taxon>
    </lineage>
</organism>
<dbReference type="Proteomes" id="UP000585050">
    <property type="component" value="Unassembled WGS sequence"/>
</dbReference>
<name>A0A7X8SP34_9BACT</name>
<dbReference type="AlphaFoldDB" id="A0A7X8SP34"/>
<keyword evidence="1" id="KW-0812">Transmembrane</keyword>
<accession>A0A7X8SP34</accession>
<keyword evidence="1" id="KW-1133">Transmembrane helix</keyword>
<comment type="caution">
    <text evidence="2">The sequence shown here is derived from an EMBL/GenBank/DDBJ whole genome shotgun (WGS) entry which is preliminary data.</text>
</comment>
<sequence>MLLHKIVQWGNQNPRKIFIIDGIGACISSVMLGVILVHFEQLFGIPISTLYVLAIFPCLFAVYDLVCYFVNIKSISIYIKGIAVFNLLYCFLSLSFGIYHKEQITLLGWSYLIAEAIIILLLASVELSINSNTSN</sequence>
<feature type="transmembrane region" description="Helical" evidence="1">
    <location>
        <begin position="51"/>
        <end position="70"/>
    </location>
</feature>
<feature type="transmembrane region" description="Helical" evidence="1">
    <location>
        <begin position="77"/>
        <end position="100"/>
    </location>
</feature>
<keyword evidence="1" id="KW-0472">Membrane</keyword>
<feature type="transmembrane region" description="Helical" evidence="1">
    <location>
        <begin position="106"/>
        <end position="129"/>
    </location>
</feature>
<proteinExistence type="predicted"/>
<evidence type="ECO:0000313" key="2">
    <source>
        <dbReference type="EMBL" id="NLR93794.1"/>
    </source>
</evidence>
<gene>
    <name evidence="2" type="ORF">HGP29_21515</name>
</gene>
<evidence type="ECO:0000256" key="1">
    <source>
        <dbReference type="SAM" id="Phobius"/>
    </source>
</evidence>
<dbReference type="RefSeq" id="WP_168884507.1">
    <property type="nucleotide sequence ID" value="NZ_JABAIL010000008.1"/>
</dbReference>
<protein>
    <submittedName>
        <fullName evidence="2">Uncharacterized protein</fullName>
    </submittedName>
</protein>
<feature type="transmembrane region" description="Helical" evidence="1">
    <location>
        <begin position="18"/>
        <end position="39"/>
    </location>
</feature>
<dbReference type="EMBL" id="JABAIL010000008">
    <property type="protein sequence ID" value="NLR93794.1"/>
    <property type="molecule type" value="Genomic_DNA"/>
</dbReference>